<dbReference type="Proteomes" id="UP000271098">
    <property type="component" value="Unassembled WGS sequence"/>
</dbReference>
<evidence type="ECO:0000313" key="2">
    <source>
        <dbReference type="Proteomes" id="UP000271098"/>
    </source>
</evidence>
<evidence type="ECO:0000313" key="3">
    <source>
        <dbReference type="WBParaSite" id="GPUH_0002628901-mRNA-1"/>
    </source>
</evidence>
<proteinExistence type="predicted"/>
<dbReference type="WBParaSite" id="GPUH_0002628901-mRNA-1">
    <property type="protein sequence ID" value="GPUH_0002628901-mRNA-1"/>
    <property type="gene ID" value="GPUH_0002628901"/>
</dbReference>
<dbReference type="OrthoDB" id="5843584at2759"/>
<sequence>MDTSFRWLEFLREQKEAQEEQKQFKAYWDRRHAEDKDLWRDKDFANAIYKMSRAGYKGEHGHFDVPVETIEQLNALYMQITVGDYGIIFMHLRVKYNPG</sequence>
<accession>A0A183EZ68</accession>
<keyword evidence="2" id="KW-1185">Reference proteome</keyword>
<reference evidence="3" key="1">
    <citation type="submission" date="2016-06" db="UniProtKB">
        <authorList>
            <consortium name="WormBaseParasite"/>
        </authorList>
    </citation>
    <scope>IDENTIFICATION</scope>
</reference>
<gene>
    <name evidence="1" type="ORF">GPUH_LOCUS26263</name>
</gene>
<protein>
    <submittedName>
        <fullName evidence="3">Phage protein</fullName>
    </submittedName>
</protein>
<name>A0A183EZ68_9BILA</name>
<reference evidence="1 2" key="2">
    <citation type="submission" date="2018-11" db="EMBL/GenBank/DDBJ databases">
        <authorList>
            <consortium name="Pathogen Informatics"/>
        </authorList>
    </citation>
    <scope>NUCLEOTIDE SEQUENCE [LARGE SCALE GENOMIC DNA]</scope>
</reference>
<organism evidence="3">
    <name type="scientific">Gongylonema pulchrum</name>
    <dbReference type="NCBI Taxonomy" id="637853"/>
    <lineage>
        <taxon>Eukaryota</taxon>
        <taxon>Metazoa</taxon>
        <taxon>Ecdysozoa</taxon>
        <taxon>Nematoda</taxon>
        <taxon>Chromadorea</taxon>
        <taxon>Rhabditida</taxon>
        <taxon>Spirurina</taxon>
        <taxon>Spiruromorpha</taxon>
        <taxon>Spiruroidea</taxon>
        <taxon>Gongylonematidae</taxon>
        <taxon>Gongylonema</taxon>
    </lineage>
</organism>
<evidence type="ECO:0000313" key="1">
    <source>
        <dbReference type="EMBL" id="VDN45315.1"/>
    </source>
</evidence>
<dbReference type="EMBL" id="UYRT01109626">
    <property type="protein sequence ID" value="VDN45315.1"/>
    <property type="molecule type" value="Genomic_DNA"/>
</dbReference>
<dbReference type="AlphaFoldDB" id="A0A183EZ68"/>